<dbReference type="InterPro" id="IPR003690">
    <property type="entry name" value="MTERF"/>
</dbReference>
<dbReference type="Proteomes" id="UP001231189">
    <property type="component" value="Unassembled WGS sequence"/>
</dbReference>
<keyword evidence="2" id="KW-0804">Transcription</keyword>
<dbReference type="PANTHER" id="PTHR13068:SF177">
    <property type="entry name" value="OS06G0224900 PROTEIN"/>
    <property type="match status" value="1"/>
</dbReference>
<accession>A0AAD8QLN1</accession>
<proteinExistence type="inferred from homology"/>
<keyword evidence="2" id="KW-0806">Transcription termination</keyword>
<sequence length="417" mass="46451">MNLIFPEKKPYRHSCTPLSPNGQRPICRRRRRRSAMLHLRKLISPFLSTAHPQTRSLYSHFSLHRLLATTSPTSPETFAVEDYLVTACGLTRPKARKAATKLSHLKSPSKIDAVLAFLSALGISRPGTAAIVAGDPQLLCADVENNLAKRVVELTDLGLKKSQIARLVPVARSSFRHSSLSRNLGFWLPVFGSFDKLVQALKVNGGLLGSDLDKVAKPNLALLQQCGIDVRQFSGTYVSRVLTMLPEHVQNAVSYIDKLGVPRNSRMFRYALMAFGAQSQEILDKKLVTLEMLGWSQDDVLIAVRKMPGILTMSEKRLHRNVDFLTRVVGLEIPYIAQRPVLVMYSLERRLLPRHSLLNILNAKGLLHPDLDFYTAVALTDKRFLDKYVHPYEKTIPGLGATYASYCAGEVLDGVSS</sequence>
<dbReference type="InterPro" id="IPR038538">
    <property type="entry name" value="MTERF_sf"/>
</dbReference>
<organism evidence="4 5">
    <name type="scientific">Lolium multiflorum</name>
    <name type="common">Italian ryegrass</name>
    <name type="synonym">Lolium perenne subsp. multiflorum</name>
    <dbReference type="NCBI Taxonomy" id="4521"/>
    <lineage>
        <taxon>Eukaryota</taxon>
        <taxon>Viridiplantae</taxon>
        <taxon>Streptophyta</taxon>
        <taxon>Embryophyta</taxon>
        <taxon>Tracheophyta</taxon>
        <taxon>Spermatophyta</taxon>
        <taxon>Magnoliopsida</taxon>
        <taxon>Liliopsida</taxon>
        <taxon>Poales</taxon>
        <taxon>Poaceae</taxon>
        <taxon>BOP clade</taxon>
        <taxon>Pooideae</taxon>
        <taxon>Poodae</taxon>
        <taxon>Poeae</taxon>
        <taxon>Poeae Chloroplast Group 2 (Poeae type)</taxon>
        <taxon>Loliodinae</taxon>
        <taxon>Loliinae</taxon>
        <taxon>Lolium</taxon>
    </lineage>
</organism>
<evidence type="ECO:0000313" key="5">
    <source>
        <dbReference type="Proteomes" id="UP001231189"/>
    </source>
</evidence>
<dbReference type="Pfam" id="PF02536">
    <property type="entry name" value="mTERF"/>
    <property type="match status" value="1"/>
</dbReference>
<dbReference type="GO" id="GO:0006353">
    <property type="term" value="P:DNA-templated transcription termination"/>
    <property type="evidence" value="ECO:0007669"/>
    <property type="project" value="UniProtKB-KW"/>
</dbReference>
<gene>
    <name evidence="4" type="ORF">QYE76_028811</name>
</gene>
<keyword evidence="5" id="KW-1185">Reference proteome</keyword>
<dbReference type="GO" id="GO:0003676">
    <property type="term" value="F:nucleic acid binding"/>
    <property type="evidence" value="ECO:0007669"/>
    <property type="project" value="InterPro"/>
</dbReference>
<evidence type="ECO:0000313" key="4">
    <source>
        <dbReference type="EMBL" id="KAK1605138.1"/>
    </source>
</evidence>
<dbReference type="AlphaFoldDB" id="A0AAD8QLN1"/>
<protein>
    <submittedName>
        <fullName evidence="4">Uncharacterized protein</fullName>
    </submittedName>
</protein>
<comment type="similarity">
    <text evidence="1">Belongs to the mTERF family.</text>
</comment>
<evidence type="ECO:0000256" key="3">
    <source>
        <dbReference type="ARBA" id="ARBA00022946"/>
    </source>
</evidence>
<dbReference type="SMART" id="SM00733">
    <property type="entry name" value="Mterf"/>
    <property type="match status" value="4"/>
</dbReference>
<dbReference type="FunFam" id="1.25.70.10:FF:000001">
    <property type="entry name" value="Mitochondrial transcription termination factor-like"/>
    <property type="match status" value="1"/>
</dbReference>
<keyword evidence="2" id="KW-0805">Transcription regulation</keyword>
<comment type="caution">
    <text evidence="4">The sequence shown here is derived from an EMBL/GenBank/DDBJ whole genome shotgun (WGS) entry which is preliminary data.</text>
</comment>
<dbReference type="PANTHER" id="PTHR13068">
    <property type="entry name" value="CGI-12 PROTEIN-RELATED"/>
    <property type="match status" value="1"/>
</dbReference>
<evidence type="ECO:0000256" key="1">
    <source>
        <dbReference type="ARBA" id="ARBA00007692"/>
    </source>
</evidence>
<keyword evidence="3" id="KW-0809">Transit peptide</keyword>
<dbReference type="Gene3D" id="1.25.70.10">
    <property type="entry name" value="Transcription termination factor 3, mitochondrial"/>
    <property type="match status" value="1"/>
</dbReference>
<dbReference type="EMBL" id="JAUUTY010000007">
    <property type="protein sequence ID" value="KAK1605138.1"/>
    <property type="molecule type" value="Genomic_DNA"/>
</dbReference>
<name>A0AAD8QLN1_LOLMU</name>
<evidence type="ECO:0000256" key="2">
    <source>
        <dbReference type="ARBA" id="ARBA00022472"/>
    </source>
</evidence>
<reference evidence="4" key="1">
    <citation type="submission" date="2023-07" db="EMBL/GenBank/DDBJ databases">
        <title>A chromosome-level genome assembly of Lolium multiflorum.</title>
        <authorList>
            <person name="Chen Y."/>
            <person name="Copetti D."/>
            <person name="Kolliker R."/>
            <person name="Studer B."/>
        </authorList>
    </citation>
    <scope>NUCLEOTIDE SEQUENCE</scope>
    <source>
        <strain evidence="4">02402/16</strain>
        <tissue evidence="4">Leaf</tissue>
    </source>
</reference>